<dbReference type="Gene3D" id="3.50.50.60">
    <property type="entry name" value="FAD/NAD(P)-binding domain"/>
    <property type="match status" value="1"/>
</dbReference>
<keyword evidence="7" id="KW-1185">Reference proteome</keyword>
<dbReference type="SUPFAM" id="SSF51905">
    <property type="entry name" value="FAD/NAD(P)-binding domain"/>
    <property type="match status" value="1"/>
</dbReference>
<dbReference type="SUPFAM" id="SSF54373">
    <property type="entry name" value="FAD-linked reductases, C-terminal domain"/>
    <property type="match status" value="1"/>
</dbReference>
<dbReference type="Proteomes" id="UP001519294">
    <property type="component" value="Unassembled WGS sequence"/>
</dbReference>
<evidence type="ECO:0000256" key="1">
    <source>
        <dbReference type="ARBA" id="ARBA00001974"/>
    </source>
</evidence>
<proteinExistence type="inferred from homology"/>
<gene>
    <name evidence="6" type="ORF">J2Z81_001840</name>
</gene>
<evidence type="ECO:0000256" key="4">
    <source>
        <dbReference type="ARBA" id="ARBA00023002"/>
    </source>
</evidence>
<organism evidence="6 7">
    <name type="scientific">Virgibacillus alimentarius</name>
    <dbReference type="NCBI Taxonomy" id="698769"/>
    <lineage>
        <taxon>Bacteria</taxon>
        <taxon>Bacillati</taxon>
        <taxon>Bacillota</taxon>
        <taxon>Bacilli</taxon>
        <taxon>Bacillales</taxon>
        <taxon>Bacillaceae</taxon>
        <taxon>Virgibacillus</taxon>
    </lineage>
</organism>
<reference evidence="6 7" key="1">
    <citation type="submission" date="2021-03" db="EMBL/GenBank/DDBJ databases">
        <title>Genomic Encyclopedia of Type Strains, Phase IV (KMG-IV): sequencing the most valuable type-strain genomes for metagenomic binning, comparative biology and taxonomic classification.</title>
        <authorList>
            <person name="Goeker M."/>
        </authorList>
    </citation>
    <scope>NUCLEOTIDE SEQUENCE [LARGE SCALE GENOMIC DNA]</scope>
    <source>
        <strain evidence="6 7">DSM 25790</strain>
    </source>
</reference>
<evidence type="ECO:0000313" key="6">
    <source>
        <dbReference type="EMBL" id="MBP2257886.1"/>
    </source>
</evidence>
<dbReference type="PANTHER" id="PTHR13847:SF286">
    <property type="entry name" value="D-AMINO ACID DEHYDROGENASE"/>
    <property type="match status" value="1"/>
</dbReference>
<protein>
    <submittedName>
        <fullName evidence="6">D-amino-acid dehydrogenase</fullName>
        <ecNumber evidence="6">1.4.99.-</ecNumber>
    </submittedName>
</protein>
<evidence type="ECO:0000313" key="7">
    <source>
        <dbReference type="Proteomes" id="UP001519294"/>
    </source>
</evidence>
<keyword evidence="4 6" id="KW-0560">Oxidoreductase</keyword>
<name>A0ABS4S8S0_9BACI</name>
<comment type="caution">
    <text evidence="6">The sequence shown here is derived from an EMBL/GenBank/DDBJ whole genome shotgun (WGS) entry which is preliminary data.</text>
</comment>
<dbReference type="Pfam" id="PF01266">
    <property type="entry name" value="DAO"/>
    <property type="match status" value="1"/>
</dbReference>
<evidence type="ECO:0000256" key="3">
    <source>
        <dbReference type="ARBA" id="ARBA00022630"/>
    </source>
</evidence>
<dbReference type="PANTHER" id="PTHR13847">
    <property type="entry name" value="SARCOSINE DEHYDROGENASE-RELATED"/>
    <property type="match status" value="1"/>
</dbReference>
<comment type="similarity">
    <text evidence="2">Belongs to the DadA oxidoreductase family.</text>
</comment>
<sequence length="385" mass="42006">MRDDQSIKWYEADVYMNKYVVIGAGILGATTAYQLAKTGADVIVIDRKDKGQATDAAAGIICPWLSQRRNKAWYHLAKNGARIYPKLIESLVQDGETDVGYHRVGAISIHTDEKKLVAMKERALKRREEASEIGDVTLLNQEETKELFPLLSDEYRSVHISGAARVDGRALRNALLNASKKHGAKIIQGDASLLFEKTNITGVIVNNHKIFADTVIAASGAWMSDLIKPLGINFIVTAQRAQIMHIQMPNVNTRNWPVVMPPNNQYLLSFDDRIVVGATHENDVGFDYRITAGGLEEVLTKALQVAPNLATGTVLETRVGFRPFTPGSLPVIGSLPGYTGLLLANGLGATGLTMGPYIGNELAKLALGKELDIDIADYNITEAIQ</sequence>
<evidence type="ECO:0000256" key="2">
    <source>
        <dbReference type="ARBA" id="ARBA00009410"/>
    </source>
</evidence>
<dbReference type="Gene3D" id="3.30.9.10">
    <property type="entry name" value="D-Amino Acid Oxidase, subunit A, domain 2"/>
    <property type="match status" value="1"/>
</dbReference>
<dbReference type="InterPro" id="IPR036188">
    <property type="entry name" value="FAD/NAD-bd_sf"/>
</dbReference>
<keyword evidence="3" id="KW-0285">Flavoprotein</keyword>
<dbReference type="EC" id="1.4.99.-" evidence="6"/>
<dbReference type="GO" id="GO:0016491">
    <property type="term" value="F:oxidoreductase activity"/>
    <property type="evidence" value="ECO:0007669"/>
    <property type="project" value="UniProtKB-KW"/>
</dbReference>
<accession>A0ABS4S8S0</accession>
<evidence type="ECO:0000259" key="5">
    <source>
        <dbReference type="Pfam" id="PF01266"/>
    </source>
</evidence>
<feature type="domain" description="FAD dependent oxidoreductase" evidence="5">
    <location>
        <begin position="19"/>
        <end position="365"/>
    </location>
</feature>
<dbReference type="InterPro" id="IPR006076">
    <property type="entry name" value="FAD-dep_OxRdtase"/>
</dbReference>
<dbReference type="EMBL" id="JAGIKX010000015">
    <property type="protein sequence ID" value="MBP2257886.1"/>
    <property type="molecule type" value="Genomic_DNA"/>
</dbReference>
<comment type="cofactor">
    <cofactor evidence="1">
        <name>FAD</name>
        <dbReference type="ChEBI" id="CHEBI:57692"/>
    </cofactor>
</comment>